<sequence length="29" mass="3086">MSAENAVGLVVAAALIVYLVIALIRPDRF</sequence>
<dbReference type="Proteomes" id="UP000297948">
    <property type="component" value="Unassembled WGS sequence"/>
</dbReference>
<accession>A0A4Z0H7W3</accession>
<comment type="caution">
    <text evidence="2">The sequence shown here is derived from an EMBL/GenBank/DDBJ whole genome shotgun (WGS) entry which is preliminary data.</text>
</comment>
<evidence type="ECO:0000256" key="1">
    <source>
        <dbReference type="SAM" id="Phobius"/>
    </source>
</evidence>
<dbReference type="NCBIfam" id="TIGR02115">
    <property type="entry name" value="potass_kdpF"/>
    <property type="match status" value="1"/>
</dbReference>
<dbReference type="GO" id="GO:0008556">
    <property type="term" value="F:P-type potassium transmembrane transporter activity"/>
    <property type="evidence" value="ECO:0007669"/>
    <property type="project" value="InterPro"/>
</dbReference>
<proteinExistence type="predicted"/>
<organism evidence="2 3">
    <name type="scientific">Streptomyces palmae</name>
    <dbReference type="NCBI Taxonomy" id="1701085"/>
    <lineage>
        <taxon>Bacteria</taxon>
        <taxon>Bacillati</taxon>
        <taxon>Actinomycetota</taxon>
        <taxon>Actinomycetes</taxon>
        <taxon>Kitasatosporales</taxon>
        <taxon>Streptomycetaceae</taxon>
        <taxon>Streptomyces</taxon>
    </lineage>
</organism>
<keyword evidence="1" id="KW-0472">Membrane</keyword>
<keyword evidence="1" id="KW-0812">Transmembrane</keyword>
<evidence type="ECO:0000313" key="3">
    <source>
        <dbReference type="Proteomes" id="UP000297948"/>
    </source>
</evidence>
<reference evidence="2 3" key="1">
    <citation type="submission" date="2019-03" db="EMBL/GenBank/DDBJ databases">
        <authorList>
            <person name="Gonzalez-Pimentel J.L."/>
        </authorList>
    </citation>
    <scope>NUCLEOTIDE SEQUENCE [LARGE SCALE GENOMIC DNA]</scope>
    <source>
        <strain evidence="2 3">JCM 31289</strain>
    </source>
</reference>
<name>A0A4Z0H7W3_9ACTN</name>
<dbReference type="AlphaFoldDB" id="A0A4Z0H7W3"/>
<dbReference type="GO" id="GO:0005886">
    <property type="term" value="C:plasma membrane"/>
    <property type="evidence" value="ECO:0007669"/>
    <property type="project" value="InterPro"/>
</dbReference>
<evidence type="ECO:0000313" key="2">
    <source>
        <dbReference type="EMBL" id="TGB07278.1"/>
    </source>
</evidence>
<dbReference type="EMBL" id="SRID01000153">
    <property type="protein sequence ID" value="TGB07278.1"/>
    <property type="molecule type" value="Genomic_DNA"/>
</dbReference>
<dbReference type="Pfam" id="PF09604">
    <property type="entry name" value="Potass_KdpF"/>
    <property type="match status" value="1"/>
</dbReference>
<dbReference type="RefSeq" id="WP_135339966.1">
    <property type="nucleotide sequence ID" value="NZ_JBHLTX010000013.1"/>
</dbReference>
<feature type="transmembrane region" description="Helical" evidence="1">
    <location>
        <begin position="6"/>
        <end position="24"/>
    </location>
</feature>
<dbReference type="InterPro" id="IPR011726">
    <property type="entry name" value="KdpF"/>
</dbReference>
<protein>
    <submittedName>
        <fullName evidence="2">K(+)-transporting ATPase subunit F</fullName>
    </submittedName>
</protein>
<keyword evidence="3" id="KW-1185">Reference proteome</keyword>
<keyword evidence="1" id="KW-1133">Transmembrane helix</keyword>
<gene>
    <name evidence="2" type="primary">kdpF</name>
    <name evidence="2" type="ORF">E4099_17255</name>
</gene>